<keyword evidence="5" id="KW-0012">Acyltransferase</keyword>
<evidence type="ECO:0000256" key="2">
    <source>
        <dbReference type="ARBA" id="ARBA00022679"/>
    </source>
</evidence>
<dbReference type="InterPro" id="IPR038740">
    <property type="entry name" value="BioF2-like_GNAT_dom"/>
</dbReference>
<keyword evidence="4" id="KW-0573">Peptidoglycan synthesis</keyword>
<evidence type="ECO:0000256" key="5">
    <source>
        <dbReference type="ARBA" id="ARBA00023315"/>
    </source>
</evidence>
<keyword evidence="6" id="KW-0961">Cell wall biogenesis/degradation</keyword>
<dbReference type="Gene3D" id="3.40.630.30">
    <property type="match status" value="1"/>
</dbReference>
<evidence type="ECO:0000313" key="9">
    <source>
        <dbReference type="Proteomes" id="UP001628193"/>
    </source>
</evidence>
<dbReference type="PANTHER" id="PTHR36174:SF1">
    <property type="entry name" value="LIPID II:GLYCINE GLYCYLTRANSFERASE"/>
    <property type="match status" value="1"/>
</dbReference>
<accession>A0ABQ0C9G1</accession>
<keyword evidence="9" id="KW-1185">Reference proteome</keyword>
<dbReference type="EMBL" id="BAAFGK010000004">
    <property type="protein sequence ID" value="GAB0057516.1"/>
    <property type="molecule type" value="Genomic_DNA"/>
</dbReference>
<dbReference type="Pfam" id="PF13480">
    <property type="entry name" value="Acetyltransf_6"/>
    <property type="match status" value="1"/>
</dbReference>
<gene>
    <name evidence="8" type="ORF">SIID45300_01846</name>
</gene>
<dbReference type="SUPFAM" id="SSF55729">
    <property type="entry name" value="Acyl-CoA N-acyltransferases (Nat)"/>
    <property type="match status" value="1"/>
</dbReference>
<evidence type="ECO:0000256" key="3">
    <source>
        <dbReference type="ARBA" id="ARBA00022960"/>
    </source>
</evidence>
<keyword evidence="2" id="KW-0808">Transferase</keyword>
<reference evidence="8 9" key="2">
    <citation type="submission" date="2024-09" db="EMBL/GenBank/DDBJ databases">
        <title>Draft genome sequence of Candidatus Magnetaquicoccaceae bacterium FCR-1.</title>
        <authorList>
            <person name="Shimoshige H."/>
            <person name="Shimamura S."/>
            <person name="Taoka A."/>
            <person name="Kobayashi H."/>
            <person name="Maekawa T."/>
        </authorList>
    </citation>
    <scope>NUCLEOTIDE SEQUENCE [LARGE SCALE GENOMIC DNA]</scope>
    <source>
        <strain evidence="8 9">FCR-1</strain>
    </source>
</reference>
<dbReference type="InterPro" id="IPR016181">
    <property type="entry name" value="Acyl_CoA_acyltransferase"/>
</dbReference>
<dbReference type="PANTHER" id="PTHR36174">
    <property type="entry name" value="LIPID II:GLYCINE GLYCYLTRANSFERASE"/>
    <property type="match status" value="1"/>
</dbReference>
<protein>
    <recommendedName>
        <fullName evidence="7">BioF2-like acetyltransferase domain-containing protein</fullName>
    </recommendedName>
</protein>
<organism evidence="8 9">
    <name type="scientific">Candidatus Magnetaquiglobus chichijimensis</name>
    <dbReference type="NCBI Taxonomy" id="3141448"/>
    <lineage>
        <taxon>Bacteria</taxon>
        <taxon>Pseudomonadati</taxon>
        <taxon>Pseudomonadota</taxon>
        <taxon>Magnetococcia</taxon>
        <taxon>Magnetococcales</taxon>
        <taxon>Candidatus Magnetaquicoccaceae</taxon>
        <taxon>Candidatus Magnetaquiglobus</taxon>
    </lineage>
</organism>
<dbReference type="InterPro" id="IPR050644">
    <property type="entry name" value="PG_Glycine_Bridge_Synth"/>
</dbReference>
<evidence type="ECO:0000313" key="8">
    <source>
        <dbReference type="EMBL" id="GAB0057516.1"/>
    </source>
</evidence>
<dbReference type="PROSITE" id="PS51191">
    <property type="entry name" value="FEMABX"/>
    <property type="match status" value="1"/>
</dbReference>
<sequence length="303" mass="34207">MCGLDGGAVETNLFLSQAWLRVMGAVGAVSAVVPVELARGRIHVGQVRELGQSRWVVYGSWPEPAETELRHLFDQARRAGAFAVASRFNMARWPEETIRSVGGEILEPFGTYVVDLTRDEERLWMALKPTHRNKIRRARAQGIEIRPELEPRRFQSGLESAYARGGRHNPHSEGYFAALERHLAPSTLKMSAWLDGTFQAGALIVFDARRGYYLHGAVIDAPAAGAANLLHWEVMRALKTRGVAEYDLGGARPHTDDPRLRGIFQFKEHFGGAFEPCCFWRKIVHPWRHRLHRGLERTRAWLG</sequence>
<evidence type="ECO:0000259" key="7">
    <source>
        <dbReference type="Pfam" id="PF13480"/>
    </source>
</evidence>
<dbReference type="InterPro" id="IPR003447">
    <property type="entry name" value="FEMABX"/>
</dbReference>
<reference evidence="8 9" key="1">
    <citation type="submission" date="2024-05" db="EMBL/GenBank/DDBJ databases">
        <authorList>
            <consortium name="Candidatus Magnetaquicoccaceae bacterium FCR-1 genome sequencing consortium"/>
            <person name="Shimoshige H."/>
            <person name="Shimamura S."/>
            <person name="Taoka A."/>
            <person name="Kobayashi H."/>
            <person name="Maekawa T."/>
        </authorList>
    </citation>
    <scope>NUCLEOTIDE SEQUENCE [LARGE SCALE GENOMIC DNA]</scope>
    <source>
        <strain evidence="8 9">FCR-1</strain>
    </source>
</reference>
<comment type="caution">
    <text evidence="8">The sequence shown here is derived from an EMBL/GenBank/DDBJ whole genome shotgun (WGS) entry which is preliminary data.</text>
</comment>
<evidence type="ECO:0000256" key="1">
    <source>
        <dbReference type="ARBA" id="ARBA00009943"/>
    </source>
</evidence>
<feature type="domain" description="BioF2-like acetyltransferase" evidence="7">
    <location>
        <begin position="131"/>
        <end position="251"/>
    </location>
</feature>
<name>A0ABQ0C9G1_9PROT</name>
<proteinExistence type="inferred from homology"/>
<comment type="similarity">
    <text evidence="1">Belongs to the FemABX family.</text>
</comment>
<dbReference type="Proteomes" id="UP001628193">
    <property type="component" value="Unassembled WGS sequence"/>
</dbReference>
<keyword evidence="3" id="KW-0133">Cell shape</keyword>
<evidence type="ECO:0000256" key="6">
    <source>
        <dbReference type="ARBA" id="ARBA00023316"/>
    </source>
</evidence>
<evidence type="ECO:0000256" key="4">
    <source>
        <dbReference type="ARBA" id="ARBA00022984"/>
    </source>
</evidence>